<accession>A0A0C3AYE0</accession>
<dbReference type="AlphaFoldDB" id="A0A0C3AYE0"/>
<keyword evidence="3" id="KW-1185">Reference proteome</keyword>
<feature type="transmembrane region" description="Helical" evidence="1">
    <location>
        <begin position="48"/>
        <end position="70"/>
    </location>
</feature>
<gene>
    <name evidence="2" type="ORF">PILCRDRAFT_574042</name>
</gene>
<proteinExistence type="predicted"/>
<dbReference type="Proteomes" id="UP000054166">
    <property type="component" value="Unassembled WGS sequence"/>
</dbReference>
<reference evidence="3" key="2">
    <citation type="submission" date="2015-01" db="EMBL/GenBank/DDBJ databases">
        <title>Evolutionary Origins and Diversification of the Mycorrhizal Mutualists.</title>
        <authorList>
            <consortium name="DOE Joint Genome Institute"/>
            <consortium name="Mycorrhizal Genomics Consortium"/>
            <person name="Kohler A."/>
            <person name="Kuo A."/>
            <person name="Nagy L.G."/>
            <person name="Floudas D."/>
            <person name="Copeland A."/>
            <person name="Barry K.W."/>
            <person name="Cichocki N."/>
            <person name="Veneault-Fourrey C."/>
            <person name="LaButti K."/>
            <person name="Lindquist E.A."/>
            <person name="Lipzen A."/>
            <person name="Lundell T."/>
            <person name="Morin E."/>
            <person name="Murat C."/>
            <person name="Riley R."/>
            <person name="Ohm R."/>
            <person name="Sun H."/>
            <person name="Tunlid A."/>
            <person name="Henrissat B."/>
            <person name="Grigoriev I.V."/>
            <person name="Hibbett D.S."/>
            <person name="Martin F."/>
        </authorList>
    </citation>
    <scope>NUCLEOTIDE SEQUENCE [LARGE SCALE GENOMIC DNA]</scope>
    <source>
        <strain evidence="3">F 1598</strain>
    </source>
</reference>
<feature type="transmembrane region" description="Helical" evidence="1">
    <location>
        <begin position="6"/>
        <end position="27"/>
    </location>
</feature>
<name>A0A0C3AYE0_PILCF</name>
<feature type="transmembrane region" description="Helical" evidence="1">
    <location>
        <begin position="113"/>
        <end position="135"/>
    </location>
</feature>
<reference evidence="2 3" key="1">
    <citation type="submission" date="2014-04" db="EMBL/GenBank/DDBJ databases">
        <authorList>
            <consortium name="DOE Joint Genome Institute"/>
            <person name="Kuo A."/>
            <person name="Tarkka M."/>
            <person name="Buscot F."/>
            <person name="Kohler A."/>
            <person name="Nagy L.G."/>
            <person name="Floudas D."/>
            <person name="Copeland A."/>
            <person name="Barry K.W."/>
            <person name="Cichocki N."/>
            <person name="Veneault-Fourrey C."/>
            <person name="LaButti K."/>
            <person name="Lindquist E.A."/>
            <person name="Lipzen A."/>
            <person name="Lundell T."/>
            <person name="Morin E."/>
            <person name="Murat C."/>
            <person name="Sun H."/>
            <person name="Tunlid A."/>
            <person name="Henrissat B."/>
            <person name="Grigoriev I.V."/>
            <person name="Hibbett D.S."/>
            <person name="Martin F."/>
            <person name="Nordberg H.P."/>
            <person name="Cantor M.N."/>
            <person name="Hua S.X."/>
        </authorList>
    </citation>
    <scope>NUCLEOTIDE SEQUENCE [LARGE SCALE GENOMIC DNA]</scope>
    <source>
        <strain evidence="2 3">F 1598</strain>
    </source>
</reference>
<dbReference type="HOGENOM" id="CLU_981961_0_0_1"/>
<keyword evidence="1" id="KW-1133">Transmembrane helix</keyword>
<dbReference type="InParanoid" id="A0A0C3AYE0"/>
<organism evidence="2 3">
    <name type="scientific">Piloderma croceum (strain F 1598)</name>
    <dbReference type="NCBI Taxonomy" id="765440"/>
    <lineage>
        <taxon>Eukaryota</taxon>
        <taxon>Fungi</taxon>
        <taxon>Dikarya</taxon>
        <taxon>Basidiomycota</taxon>
        <taxon>Agaricomycotina</taxon>
        <taxon>Agaricomycetes</taxon>
        <taxon>Agaricomycetidae</taxon>
        <taxon>Atheliales</taxon>
        <taxon>Atheliaceae</taxon>
        <taxon>Piloderma</taxon>
    </lineage>
</organism>
<keyword evidence="1" id="KW-0472">Membrane</keyword>
<dbReference type="EMBL" id="KN833012">
    <property type="protein sequence ID" value="KIM79023.1"/>
    <property type="molecule type" value="Genomic_DNA"/>
</dbReference>
<evidence type="ECO:0000256" key="1">
    <source>
        <dbReference type="SAM" id="Phobius"/>
    </source>
</evidence>
<keyword evidence="1" id="KW-0812">Transmembrane</keyword>
<protein>
    <submittedName>
        <fullName evidence="2">Uncharacterized protein</fullName>
    </submittedName>
</protein>
<sequence>MDGLLVSYIIPLLMGFGFVALGFYIIYGRHTLVISHSIEHAAAISQAFTAFFAVWHFAALSPAVSMVHSVRSEEWWRRLLKGTPFSRANSVSSNNRSASAHMAEIVMFWSSPYFRVGLIAALIAAVLGDIAPAAIDVEVGLDAVSASFPVPALPPDSIYSNYSQPFLATGDQVHASIDIAPIYFNAMAFGVTYVKAAPPMPNALVPRPNIAPGQGYRYLTDVVFMNYNCNWSRTRTASPK</sequence>
<evidence type="ECO:0000313" key="2">
    <source>
        <dbReference type="EMBL" id="KIM79023.1"/>
    </source>
</evidence>
<evidence type="ECO:0000313" key="3">
    <source>
        <dbReference type="Proteomes" id="UP000054166"/>
    </source>
</evidence>